<feature type="transmembrane region" description="Helical" evidence="1">
    <location>
        <begin position="101"/>
        <end position="119"/>
    </location>
</feature>
<evidence type="ECO:0000313" key="3">
    <source>
        <dbReference type="Proteomes" id="UP000199019"/>
    </source>
</evidence>
<keyword evidence="1" id="KW-0472">Membrane</keyword>
<evidence type="ECO:0000256" key="1">
    <source>
        <dbReference type="SAM" id="Phobius"/>
    </source>
</evidence>
<dbReference type="EMBL" id="FOHB01000010">
    <property type="protein sequence ID" value="SES48354.1"/>
    <property type="molecule type" value="Genomic_DNA"/>
</dbReference>
<sequence>MEGPKEVVAMRNLARVLRIVGLVLTSLFAAFGILFAAGYAFEDPGGWKGFALFACMVVPLAVLTWLARRHPAAGLRWVLVGAVLLLGWAVLELFVDLVDAPVLPMATLVLSVPAAVLGLRNARRGGELLLLIVAAPVVSVLARVLGEREGPPLGAALGGSTGVVVLPLLLFAGIFLVAAAVEPRHPAGSSDDSVTRSPSGAAR</sequence>
<proteinExistence type="predicted"/>
<feature type="transmembrane region" description="Helical" evidence="1">
    <location>
        <begin position="128"/>
        <end position="145"/>
    </location>
</feature>
<name>A0A1H9XQC3_9MICO</name>
<accession>A0A1H9XQC3</accession>
<feature type="transmembrane region" description="Helical" evidence="1">
    <location>
        <begin position="20"/>
        <end position="41"/>
    </location>
</feature>
<feature type="transmembrane region" description="Helical" evidence="1">
    <location>
        <begin position="157"/>
        <end position="181"/>
    </location>
</feature>
<keyword evidence="1" id="KW-1133">Transmembrane helix</keyword>
<reference evidence="3" key="1">
    <citation type="submission" date="2016-10" db="EMBL/GenBank/DDBJ databases">
        <authorList>
            <person name="Varghese N."/>
            <person name="Submissions S."/>
        </authorList>
    </citation>
    <scope>NUCLEOTIDE SEQUENCE [LARGE SCALE GENOMIC DNA]</scope>
    <source>
        <strain evidence="3">CGMCC 1.6963</strain>
    </source>
</reference>
<keyword evidence="3" id="KW-1185">Reference proteome</keyword>
<feature type="transmembrane region" description="Helical" evidence="1">
    <location>
        <begin position="47"/>
        <end position="67"/>
    </location>
</feature>
<feature type="transmembrane region" description="Helical" evidence="1">
    <location>
        <begin position="74"/>
        <end position="95"/>
    </location>
</feature>
<protein>
    <submittedName>
        <fullName evidence="2">Uncharacterized protein</fullName>
    </submittedName>
</protein>
<evidence type="ECO:0000313" key="2">
    <source>
        <dbReference type="EMBL" id="SES48354.1"/>
    </source>
</evidence>
<keyword evidence="1" id="KW-0812">Transmembrane</keyword>
<dbReference type="Proteomes" id="UP000199019">
    <property type="component" value="Unassembled WGS sequence"/>
</dbReference>
<organism evidence="2 3">
    <name type="scientific">Pedococcus cremeus</name>
    <dbReference type="NCBI Taxonomy" id="587636"/>
    <lineage>
        <taxon>Bacteria</taxon>
        <taxon>Bacillati</taxon>
        <taxon>Actinomycetota</taxon>
        <taxon>Actinomycetes</taxon>
        <taxon>Micrococcales</taxon>
        <taxon>Intrasporangiaceae</taxon>
        <taxon>Pedococcus</taxon>
    </lineage>
</organism>
<gene>
    <name evidence="2" type="ORF">SAMN05216199_0099</name>
</gene>
<dbReference type="STRING" id="587636.SAMN05216199_0099"/>
<dbReference type="AlphaFoldDB" id="A0A1H9XQC3"/>